<keyword evidence="2" id="KW-0597">Phosphoprotein</keyword>
<dbReference type="FunFam" id="3.30.300.30:FF:000015">
    <property type="entry name" value="Nonribosomal peptide synthase SidD"/>
    <property type="match status" value="1"/>
</dbReference>
<dbReference type="InterPro" id="IPR023213">
    <property type="entry name" value="CAT-like_dom_sf"/>
</dbReference>
<dbReference type="InterPro" id="IPR025110">
    <property type="entry name" value="AMP-bd_C"/>
</dbReference>
<evidence type="ECO:0000259" key="5">
    <source>
        <dbReference type="PROSITE" id="PS50075"/>
    </source>
</evidence>
<feature type="non-terminal residue" evidence="6">
    <location>
        <position position="1"/>
    </location>
</feature>
<dbReference type="EMBL" id="PUHP01001441">
    <property type="protein sequence ID" value="TQN65819.1"/>
    <property type="molecule type" value="Genomic_DNA"/>
</dbReference>
<dbReference type="PANTHER" id="PTHR45527">
    <property type="entry name" value="NONRIBOSOMAL PEPTIDE SYNTHETASE"/>
    <property type="match status" value="1"/>
</dbReference>
<accession>A0A5Q4BGW2</accession>
<dbReference type="Pfam" id="PF13193">
    <property type="entry name" value="AMP-binding_C"/>
    <property type="match status" value="1"/>
</dbReference>
<dbReference type="SUPFAM" id="SSF56801">
    <property type="entry name" value="Acetyl-CoA synthetase-like"/>
    <property type="match status" value="2"/>
</dbReference>
<dbReference type="InterPro" id="IPR009081">
    <property type="entry name" value="PP-bd_ACP"/>
</dbReference>
<dbReference type="GO" id="GO:0005737">
    <property type="term" value="C:cytoplasm"/>
    <property type="evidence" value="ECO:0007669"/>
    <property type="project" value="TreeGrafter"/>
</dbReference>
<dbReference type="PROSITE" id="PS00455">
    <property type="entry name" value="AMP_BINDING"/>
    <property type="match status" value="2"/>
</dbReference>
<feature type="non-terminal residue" evidence="6">
    <location>
        <position position="2503"/>
    </location>
</feature>
<dbReference type="Pfam" id="PF00501">
    <property type="entry name" value="AMP-binding"/>
    <property type="match status" value="2"/>
</dbReference>
<reference evidence="6 7" key="1">
    <citation type="journal article" date="2019" name="Sci. Rep.">
        <title>Colletotrichum shisoi sp. nov., an anthracnose pathogen of Perilla frutescens in Japan: molecular phylogenetic, morphological and genomic evidence.</title>
        <authorList>
            <person name="Gan P."/>
            <person name="Tsushima A."/>
            <person name="Hiroyama R."/>
            <person name="Narusaka M."/>
            <person name="Takano Y."/>
            <person name="Narusaka Y."/>
            <person name="Kawaradani M."/>
            <person name="Damm U."/>
            <person name="Shirasu K."/>
        </authorList>
    </citation>
    <scope>NUCLEOTIDE SEQUENCE [LARGE SCALE GENOMIC DNA]</scope>
    <source>
        <strain evidence="6 7">PG-2018a</strain>
    </source>
</reference>
<feature type="domain" description="Carrier" evidence="5">
    <location>
        <begin position="921"/>
        <end position="997"/>
    </location>
</feature>
<dbReference type="SUPFAM" id="SSF52777">
    <property type="entry name" value="CoA-dependent acyltransferases"/>
    <property type="match status" value="5"/>
</dbReference>
<dbReference type="Gene3D" id="1.10.1200.10">
    <property type="entry name" value="ACP-like"/>
    <property type="match status" value="2"/>
</dbReference>
<dbReference type="PROSITE" id="PS00012">
    <property type="entry name" value="PHOSPHOPANTETHEINE"/>
    <property type="match status" value="1"/>
</dbReference>
<dbReference type="InterPro" id="IPR000873">
    <property type="entry name" value="AMP-dep_synth/lig_dom"/>
</dbReference>
<keyword evidence="3" id="KW-0436">Ligase</keyword>
<dbReference type="PANTHER" id="PTHR45527:SF1">
    <property type="entry name" value="FATTY ACID SYNTHASE"/>
    <property type="match status" value="1"/>
</dbReference>
<evidence type="ECO:0000256" key="1">
    <source>
        <dbReference type="ARBA" id="ARBA00022450"/>
    </source>
</evidence>
<keyword evidence="1" id="KW-0596">Phosphopantetheine</keyword>
<gene>
    <name evidence="6" type="primary">NRPS3-1</name>
    <name evidence="6" type="ORF">CSHISOI_09713</name>
</gene>
<dbReference type="InterPro" id="IPR036736">
    <property type="entry name" value="ACP-like_sf"/>
</dbReference>
<dbReference type="GO" id="GO:0031177">
    <property type="term" value="F:phosphopantetheine binding"/>
    <property type="evidence" value="ECO:0007669"/>
    <property type="project" value="TreeGrafter"/>
</dbReference>
<dbReference type="OrthoDB" id="416786at2759"/>
<organism evidence="6 7">
    <name type="scientific">Colletotrichum shisoi</name>
    <dbReference type="NCBI Taxonomy" id="2078593"/>
    <lineage>
        <taxon>Eukaryota</taxon>
        <taxon>Fungi</taxon>
        <taxon>Dikarya</taxon>
        <taxon>Ascomycota</taxon>
        <taxon>Pezizomycotina</taxon>
        <taxon>Sordariomycetes</taxon>
        <taxon>Hypocreomycetidae</taxon>
        <taxon>Glomerellales</taxon>
        <taxon>Glomerellaceae</taxon>
        <taxon>Colletotrichum</taxon>
        <taxon>Colletotrichum destructivum species complex</taxon>
    </lineage>
</organism>
<name>A0A5Q4BGW2_9PEZI</name>
<evidence type="ECO:0000313" key="6">
    <source>
        <dbReference type="EMBL" id="TQN65819.1"/>
    </source>
</evidence>
<dbReference type="InterPro" id="IPR042099">
    <property type="entry name" value="ANL_N_sf"/>
</dbReference>
<dbReference type="InterPro" id="IPR045851">
    <property type="entry name" value="AMP-bd_C_sf"/>
</dbReference>
<evidence type="ECO:0000256" key="3">
    <source>
        <dbReference type="ARBA" id="ARBA00022598"/>
    </source>
</evidence>
<evidence type="ECO:0000313" key="7">
    <source>
        <dbReference type="Proteomes" id="UP000326340"/>
    </source>
</evidence>
<dbReference type="CDD" id="cd19545">
    <property type="entry name" value="FUM14_C_NRPS-like"/>
    <property type="match status" value="1"/>
</dbReference>
<protein>
    <submittedName>
        <fullName evidence="6">Nonribosomal peptide synthase sidE</fullName>
    </submittedName>
</protein>
<dbReference type="FunFam" id="3.40.50.12780:FF:000012">
    <property type="entry name" value="Non-ribosomal peptide synthetase"/>
    <property type="match status" value="1"/>
</dbReference>
<dbReference type="InterPro" id="IPR001242">
    <property type="entry name" value="Condensation_dom"/>
</dbReference>
<dbReference type="Gene3D" id="3.30.559.10">
    <property type="entry name" value="Chloramphenicol acetyltransferase-like domain"/>
    <property type="match status" value="2"/>
</dbReference>
<dbReference type="SUPFAM" id="SSF47336">
    <property type="entry name" value="ACP-like"/>
    <property type="match status" value="2"/>
</dbReference>
<dbReference type="GO" id="GO:0044550">
    <property type="term" value="P:secondary metabolite biosynthetic process"/>
    <property type="evidence" value="ECO:0007669"/>
    <property type="project" value="TreeGrafter"/>
</dbReference>
<dbReference type="InterPro" id="IPR010071">
    <property type="entry name" value="AA_adenyl_dom"/>
</dbReference>
<dbReference type="InterPro" id="IPR020845">
    <property type="entry name" value="AMP-binding_CS"/>
</dbReference>
<dbReference type="InterPro" id="IPR006162">
    <property type="entry name" value="Ppantetheine_attach_site"/>
</dbReference>
<dbReference type="GO" id="GO:0016874">
    <property type="term" value="F:ligase activity"/>
    <property type="evidence" value="ECO:0007669"/>
    <property type="project" value="UniProtKB-KW"/>
</dbReference>
<comment type="caution">
    <text evidence="6">The sequence shown here is derived from an EMBL/GenBank/DDBJ whole genome shotgun (WGS) entry which is preliminary data.</text>
</comment>
<dbReference type="CDD" id="cd05918">
    <property type="entry name" value="A_NRPS_SidN3_like"/>
    <property type="match status" value="1"/>
</dbReference>
<keyword evidence="7" id="KW-1185">Reference proteome</keyword>
<comment type="similarity">
    <text evidence="4">Belongs to the NRP synthetase family.</text>
</comment>
<dbReference type="Pfam" id="PF00550">
    <property type="entry name" value="PP-binding"/>
    <property type="match status" value="2"/>
</dbReference>
<evidence type="ECO:0000256" key="2">
    <source>
        <dbReference type="ARBA" id="ARBA00022553"/>
    </source>
</evidence>
<dbReference type="Gene3D" id="3.30.300.30">
    <property type="match status" value="2"/>
</dbReference>
<dbReference type="Gene3D" id="3.40.50.12780">
    <property type="entry name" value="N-terminal domain of ligase-like"/>
    <property type="match status" value="2"/>
</dbReference>
<dbReference type="NCBIfam" id="TIGR01733">
    <property type="entry name" value="AA-adenyl-dom"/>
    <property type="match status" value="1"/>
</dbReference>
<dbReference type="FunFam" id="3.40.50.980:FF:000001">
    <property type="entry name" value="Non-ribosomal peptide synthetase"/>
    <property type="match status" value="1"/>
</dbReference>
<dbReference type="Pfam" id="PF00668">
    <property type="entry name" value="Condensation"/>
    <property type="match status" value="2"/>
</dbReference>
<dbReference type="Proteomes" id="UP000326340">
    <property type="component" value="Unassembled WGS sequence"/>
</dbReference>
<dbReference type="GO" id="GO:0043041">
    <property type="term" value="P:amino acid activation for nonribosomal peptide biosynthetic process"/>
    <property type="evidence" value="ECO:0007669"/>
    <property type="project" value="TreeGrafter"/>
</dbReference>
<evidence type="ECO:0000256" key="4">
    <source>
        <dbReference type="ARBA" id="ARBA00029454"/>
    </source>
</evidence>
<proteinExistence type="inferred from homology"/>
<feature type="domain" description="Carrier" evidence="5">
    <location>
        <begin position="1992"/>
        <end position="2068"/>
    </location>
</feature>
<dbReference type="PROSITE" id="PS50075">
    <property type="entry name" value="CARRIER"/>
    <property type="match status" value="2"/>
</dbReference>
<dbReference type="Gene3D" id="3.30.559.30">
    <property type="entry name" value="Nonribosomal peptide synthetase, condensation domain"/>
    <property type="match status" value="3"/>
</dbReference>
<sequence length="2503" mass="273128">SKFNGFPQNCLFQRLHPASKPLSARGTYWPSTVSASKQEHHLLEYIIDLVLDPSLRASLQVDAETGSVFVQVSPRIEMVTSNSSTSINDDTTAHLAYDPGEEEEGTFKAILRFRRVVLDSTSLDMVKTDFVLILSGLLPMDRLGFASHSDYVNYTKNCADSASFWEQMLASTEPSSALAAPLSSEPVETRSRSHMSFQPSKEFIKLLTEVHDGNSRETLVECIWAIVLAHHGNSQDVVFGVVGRDDSFPGAKGCVGCLDQTYLLRVGLSDQSSLREIAESVESFKRRAAGNAFVGLPAILQHLPQGQIVESVLNYSPGSTYSCLAPGLRKFPLVMSVCVSHQPMITMSYIVDIPDQDAQTILDHFAAALVSAFSRKDASESLVKDIQLISEAERSFLLSRPSITPSATPPILSELVETSVSCQPSRTAVVFEDSVSLTYEELNSLANGLGRLLNLSKGDVVPLLMDRSANLCVVILALLKAGVTYTILDPEMPRERNAQIIQECDPSLILADKRYFHMFPLTRSVENCLSEAIPLSTPDNGWNMGRKPGPSDIAYIIYTSGSTGKPKGTAVSHRAAAYGIMQHPPLDDTRRVLLFYSPTASAAQRTFISTLVKGGTIVLASREMILTDLADVINKHQVDDMEITPTALSLLKPSKIPNIKQITIAGESIPQALVDLWAANPRLLVRNRYGSSECTQMSLGRRLRPGDNPRNLGAPADTTLTYILQPGSNELAGRGVAGELCLSGPQLASGYLKEPGLTEKAFVPNPFCTGDDLYKRLYRTGDRARKLADGSIEILGRIDWQLKINGNKVEPADVDQAVTRHQSVAACATFAAEIGKKLALIAVVVPKDGSQPWSQLLPILRKHALSLLPSYMVPSLWMRVDELPRTANGKVDLKSLRGRATELGVDGFSALVASESHQGSVITDEVERKIAAAWASAIGVDDKVIGRQQSFLALGGTSLSAMRAISELREQGIIADFVSLLTDQPLEQVARMSIASSVHRMSYSGPFSLLEEADDFLQSHGEMDIVDAYPATSLQAALLSTLNTDGDPYTQRRVWHVGHLDLGKLKYSFSRVFELSDMLRTGFVPRGRSTILQVVRGDLSLPWAESQSSLEEYIKRDSETDLPMSGPLFRVGIVRGTWLVVTMHHSLCDFWSHGFLYQDVSSVYHGRAIAKRPGFGGYIRFLQGQDVAAAETFWAAHLADAPGSRLNQAPVGESATEIHDLELDLHSQSNRLGVTAGAVVNAAWAMVLSRHLGSRDVVFATTLSGRDAPVEGIESMNGPTIATVPQRIVIDGEKTLISLVKDVCMANYAATSRHAHVGMQGALRAAGLSSDVFDTAVNLLFGEDEPRRKDATAPSIFERQGERPMWSVPYVLLEVIPSGRFTRIRMAGDVEPRRLRFLRDSFSSAVTAILEKPEQSVTETHILGNAELCFLRDSLSNRETLVTPPPRLLQAEFEACAEASPDRVAIEWADAEQCEQVTYAALDRRANCVARLLAGRGLRPGDRAAMMLDKSVDSVVCLLGILKAGLTYVPLGPGNPAARNAFICRDVSARIVILMRSQCDFSAHLPGDVGILVVEDLPSSSTEEHAEPLAAAVTPEQLAYILYTSGSTGQPKGVMVSHRAVATAIRSTCAVEGRASGGEWRCLQMANYTFDVSIMEIFCALGTGATLCMAPIDHLLSDLGGYIRQMRVNHACLTTTVVGLLRPSEAPSLKTLTVGGEPMTKAVVDTWAPACRLLNSYGPTEASIQVSTKEVSSDERAPAGNIGRPFPTVMAVLLDHEEANGGSRLCPYGAVGELCVAGPQLAEGYVGRDDLTAAAFVWSEALQMRLYRTGDLARWLPGGELECLGRKDGQIKIHGQRVELGEVESAMRLCDRVVDATVMLLTISGKPQLVAACVFRSSLAHAAAEEKGPAEPPMTLGAAEEHKEDFQSLRQQITSLASYMLPKFVLPASGFPLLPSLKVDRKALRAMVEKFDAVELSPYVFETNYDAHEVVPAGNNEEKLIESAWSEILNVPCGSIGREANFLSLGGDSVSAINLSSIIRQKGYSLPVPVILSVPKLRDQASQMKLLVRDASRRIKPVFKVPDAVKHTAVASGLDWEEDVDYVYPCPPGQAEFLSQGSRPEQGWVLHTVRRMPAVADQDKWIGSTSVLTERNDILRTCWLRTPDSGWVGLVLRSSQPNVTRVSCQNEEEAASVAASVWHERTWDLITKMDHAVYDGTLLRIWDDHYSAILRRQPEPRHTTFMDFAFHIFELDKSTSLEYWRERLNGWAGNDPAGIRAPWANASAPLSTAHVKRPIRATNVDQLAGDVGVTPAVVLQGAFQIWLSRAMGSHDVAFDYLLTGRNVDLPDPQTINGTTANFLPMRIDVGPKDSLASFLLRTQKDFWAMTDHGDVGLDDIYKAAGLDRKSVGNRLLFLYQPFDPAPTDDPNADYRWHIMAKCKVRMPSPYALSVAIHKAPGKTLLLQMSYDKTLLAQDTAEAIADEIVGSMETVMGVLRNGTATERL</sequence>